<feature type="compositionally biased region" description="Basic and acidic residues" evidence="2">
    <location>
        <begin position="1092"/>
        <end position="1104"/>
    </location>
</feature>
<keyword evidence="1" id="KW-0175">Coiled coil</keyword>
<dbReference type="GO" id="GO:0005802">
    <property type="term" value="C:trans-Golgi network"/>
    <property type="evidence" value="ECO:0007669"/>
    <property type="project" value="TreeGrafter"/>
</dbReference>
<reference evidence="5 6" key="2">
    <citation type="submission" date="2024-07" db="EMBL/GenBank/DDBJ databases">
        <authorList>
            <person name="Akdeniz Z."/>
        </authorList>
    </citation>
    <scope>NUCLEOTIDE SEQUENCE [LARGE SCALE GENOMIC DNA]</scope>
</reference>
<name>A0AA86QIH6_9EUKA</name>
<comment type="caution">
    <text evidence="4">The sequence shown here is derived from an EMBL/GenBank/DDBJ whole genome shotgun (WGS) entry which is preliminary data.</text>
</comment>
<dbReference type="PANTHER" id="PTHR23211">
    <property type="entry name" value="TRANS-GOLGI NETWORK INTEGRAL MEMBRANE PROTEIN TGN38"/>
    <property type="match status" value="1"/>
</dbReference>
<keyword evidence="3" id="KW-1133">Transmembrane helix</keyword>
<proteinExistence type="predicted"/>
<gene>
    <name evidence="5" type="ORF">HINF_LOCUS30671</name>
    <name evidence="4" type="ORF">HINF_LOCUS44501</name>
</gene>
<dbReference type="GO" id="GO:0030140">
    <property type="term" value="C:trans-Golgi network transport vesicle"/>
    <property type="evidence" value="ECO:0007669"/>
    <property type="project" value="TreeGrafter"/>
</dbReference>
<feature type="region of interest" description="Disordered" evidence="2">
    <location>
        <begin position="1056"/>
        <end position="1104"/>
    </location>
</feature>
<evidence type="ECO:0000313" key="6">
    <source>
        <dbReference type="Proteomes" id="UP001642409"/>
    </source>
</evidence>
<dbReference type="EMBL" id="CAXDID020000101">
    <property type="protein sequence ID" value="CAL6026079.1"/>
    <property type="molecule type" value="Genomic_DNA"/>
</dbReference>
<dbReference type="GO" id="GO:0005768">
    <property type="term" value="C:endosome"/>
    <property type="evidence" value="ECO:0007669"/>
    <property type="project" value="TreeGrafter"/>
</dbReference>
<keyword evidence="3" id="KW-0812">Transmembrane</keyword>
<evidence type="ECO:0000256" key="2">
    <source>
        <dbReference type="SAM" id="MobiDB-lite"/>
    </source>
</evidence>
<reference evidence="4" key="1">
    <citation type="submission" date="2023-06" db="EMBL/GenBank/DDBJ databases">
        <authorList>
            <person name="Kurt Z."/>
        </authorList>
    </citation>
    <scope>NUCLEOTIDE SEQUENCE</scope>
</reference>
<evidence type="ECO:0000313" key="4">
    <source>
        <dbReference type="EMBL" id="CAI9956856.1"/>
    </source>
</evidence>
<evidence type="ECO:0000256" key="3">
    <source>
        <dbReference type="SAM" id="Phobius"/>
    </source>
</evidence>
<feature type="compositionally biased region" description="Polar residues" evidence="2">
    <location>
        <begin position="1074"/>
        <end position="1091"/>
    </location>
</feature>
<dbReference type="PANTHER" id="PTHR23211:SF0">
    <property type="entry name" value="TRANS-GOLGI NETWORK INTEGRAL MEMBRANE PROTEIN 2"/>
    <property type="match status" value="1"/>
</dbReference>
<evidence type="ECO:0000313" key="5">
    <source>
        <dbReference type="EMBL" id="CAL6026079.1"/>
    </source>
</evidence>
<sequence length="1317" mass="154969">MSNMREKYINFLKSAQKEISYSISATFFIAGDFLVLVLLKNELYQTITKKNSISSMLQFLELILLSTDKSSKIKYNFRDNTIKTFKQCFIPDNENKLEPLLNMQSQVQINFRTFTSYEFDPNNDDFSISEFDQGDLKQELAKDYFVTKDQDLAYLANQLLEEYPELANELQEPDGFFKYGFVSFFDTKIDNFPSRYIQQVNVERTIEDKQTELKFVAYNRIFTKNSKMHDIILKNEQPKIQKEKEYFQTLQNQYQNHKNMMAQDQVQVPIPVQQPVQQQQVQQQVQKQTQQPVQQVLKQQKSKDDAQFINKLKIEQQNRQDQQDKLQINKIFSDYVICNAITNLNDIIDDILEKYKYLYQSKLTMTQMISAIGIVLTSDELIKEHLTVCSKYFLTLGLKFQYEEVIIFRNFDRKILRRHLMVANGIFVKNSIIAEIIENAIINNNTKQLQPDQYNDQYKLVNNKFWYFNDKIKKEDSNIIYMMQQIQQQFVVIPKQIKLQEMVNYILKTEPWIQELQTEQLKISLGLVAIFNIKDKIEIDQELFKRSCNQQTISLCIETIELISKPPINLTIVNGVFTKNSRIVHAILLQNNEQVNQLILNQQSEPIVTEQDNISDKHKQLLQLKINPTVNLDNNRINQLSEMMIEIDKQFLVTPALQLQYLNQMIQQQYSLDPSMKLLNIDDQLQQMGLIPLYNMIILKNIDITLFQQSIHKQYILPTISEIEIVCNDITTKINIINGIFVKNSRIAEQIITQIQNCQQQQNRQQEQNQIKQAVQQTNNIEQSQQSEVTKIEQQQLPISIFDTHIIVNQMVNLNDLIDDILKENSYLYDRIQPNVNYVLQEIGLVQTTKLNTTNEEQNKLLKQYCQNNNIILSNEEIELFRKLDNKIIRRQIIVVNGIFLKNSIIDKVMVKKEMQLHQLLQSDQYLEKENIKKEKQSNNLPYQQILQQLDEFYYVMQSVNLQKAITNALSNKPNLITLPDSEFMEIIGLISPLILQRNPKYIQFAICCKEIITIQGQYDDVLYQKSLSVTNCVFKKQSLMQNSIIELKARNNLNDQTEDQQMVSEQVPEEKSNSTTHNYSEQDKQSQNLTTEHEHDQVHAEHTSLTDQQLVNLITEHLVKPLQLETEVNENQPPQLDIQQIIIPEPELATKPEQDQPQIQQQNQQQQEQLVQQQQNKLENTKQEPDKPQIQNKPNQTIENRIRSEFLLKFEKTQTALSVLDLIFTPSTSPSPQSQIQIQIVLKNLFDLTPDEISLHTYYNLQNEFLFNFVQAHHFKEGKVEVPFKNETEKQFFKEFAEILKFKFNNKFVFGFKKIQ</sequence>
<protein>
    <submittedName>
        <fullName evidence="5">Hypothetical_protein</fullName>
    </submittedName>
</protein>
<feature type="coiled-coil region" evidence="1">
    <location>
        <begin position="748"/>
        <end position="784"/>
    </location>
</feature>
<keyword evidence="3" id="KW-0472">Membrane</keyword>
<feature type="transmembrane region" description="Helical" evidence="3">
    <location>
        <begin position="21"/>
        <end position="39"/>
    </location>
</feature>
<feature type="compositionally biased region" description="Polar residues" evidence="2">
    <location>
        <begin position="1056"/>
        <end position="1065"/>
    </location>
</feature>
<organism evidence="4">
    <name type="scientific">Hexamita inflata</name>
    <dbReference type="NCBI Taxonomy" id="28002"/>
    <lineage>
        <taxon>Eukaryota</taxon>
        <taxon>Metamonada</taxon>
        <taxon>Diplomonadida</taxon>
        <taxon>Hexamitidae</taxon>
        <taxon>Hexamitinae</taxon>
        <taxon>Hexamita</taxon>
    </lineage>
</organism>
<keyword evidence="6" id="KW-1185">Reference proteome</keyword>
<accession>A0AA86QIH6</accession>
<dbReference type="Proteomes" id="UP001642409">
    <property type="component" value="Unassembled WGS sequence"/>
</dbReference>
<feature type="compositionally biased region" description="Low complexity" evidence="2">
    <location>
        <begin position="1156"/>
        <end position="1176"/>
    </location>
</feature>
<dbReference type="EMBL" id="CATOUU010000880">
    <property type="protein sequence ID" value="CAI9956856.1"/>
    <property type="molecule type" value="Genomic_DNA"/>
</dbReference>
<feature type="region of interest" description="Disordered" evidence="2">
    <location>
        <begin position="1152"/>
        <end position="1197"/>
    </location>
</feature>
<evidence type="ECO:0000256" key="1">
    <source>
        <dbReference type="SAM" id="Coils"/>
    </source>
</evidence>